<gene>
    <name evidence="1" type="ORF">IAC35_04470</name>
</gene>
<evidence type="ECO:0000313" key="2">
    <source>
        <dbReference type="Proteomes" id="UP000886881"/>
    </source>
</evidence>
<dbReference type="Proteomes" id="UP000886881">
    <property type="component" value="Unassembled WGS sequence"/>
</dbReference>
<sequence length="245" mass="28479">MKRYILTLIVILSFVLSGKAQEARFTRAQVDSIIELAAASYEAPSIDCVKLEGTVEEVAAKLKEHGWRNPFARFPEEELAKAGFPRETRHLNGVLLEGIFMRRKANLVLYPVSVENRNIAYAAISFTVRGDRLDRFVEKSVMPVVHRYARKYGEYRITDIDKRYEQAGSKTTGQEYGCNRHIISFEFEDPQILLRAQTDRDCRFNIVIQYINKINLARQLLDSPYDYHYCPNPPPPPPRHRHHRR</sequence>
<organism evidence="1 2">
    <name type="scientific">Candidatus Cryptobacteroides merdipullorum</name>
    <dbReference type="NCBI Taxonomy" id="2840771"/>
    <lineage>
        <taxon>Bacteria</taxon>
        <taxon>Pseudomonadati</taxon>
        <taxon>Bacteroidota</taxon>
        <taxon>Bacteroidia</taxon>
        <taxon>Bacteroidales</taxon>
        <taxon>Candidatus Cryptobacteroides</taxon>
    </lineage>
</organism>
<name>A0A9D1KIB2_9BACT</name>
<comment type="caution">
    <text evidence="1">The sequence shown here is derived from an EMBL/GenBank/DDBJ whole genome shotgun (WGS) entry which is preliminary data.</text>
</comment>
<proteinExistence type="predicted"/>
<evidence type="ECO:0000313" key="1">
    <source>
        <dbReference type="EMBL" id="HIT47094.1"/>
    </source>
</evidence>
<reference evidence="1" key="2">
    <citation type="journal article" date="2021" name="PeerJ">
        <title>Extensive microbial diversity within the chicken gut microbiome revealed by metagenomics and culture.</title>
        <authorList>
            <person name="Gilroy R."/>
            <person name="Ravi A."/>
            <person name="Getino M."/>
            <person name="Pursley I."/>
            <person name="Horton D.L."/>
            <person name="Alikhan N.F."/>
            <person name="Baker D."/>
            <person name="Gharbi K."/>
            <person name="Hall N."/>
            <person name="Watson M."/>
            <person name="Adriaenssens E.M."/>
            <person name="Foster-Nyarko E."/>
            <person name="Jarju S."/>
            <person name="Secka A."/>
            <person name="Antonio M."/>
            <person name="Oren A."/>
            <person name="Chaudhuri R.R."/>
            <person name="La Ragione R."/>
            <person name="Hildebrand F."/>
            <person name="Pallen M.J."/>
        </authorList>
    </citation>
    <scope>NUCLEOTIDE SEQUENCE</scope>
    <source>
        <strain evidence="1">ChiHecec2B26-709</strain>
    </source>
</reference>
<dbReference type="AlphaFoldDB" id="A0A9D1KIB2"/>
<protein>
    <submittedName>
        <fullName evidence="1">Uncharacterized protein</fullName>
    </submittedName>
</protein>
<accession>A0A9D1KIB2</accession>
<reference evidence="1" key="1">
    <citation type="submission" date="2020-10" db="EMBL/GenBank/DDBJ databases">
        <authorList>
            <person name="Gilroy R."/>
        </authorList>
    </citation>
    <scope>NUCLEOTIDE SEQUENCE</scope>
    <source>
        <strain evidence="1">ChiHecec2B26-709</strain>
    </source>
</reference>
<dbReference type="EMBL" id="DVLC01000084">
    <property type="protein sequence ID" value="HIT47094.1"/>
    <property type="molecule type" value="Genomic_DNA"/>
</dbReference>